<dbReference type="EMBL" id="JAWIIV010000001">
    <property type="protein sequence ID" value="MEC4717998.1"/>
    <property type="molecule type" value="Genomic_DNA"/>
</dbReference>
<dbReference type="SUPFAM" id="SSF46785">
    <property type="entry name" value="Winged helix' DNA-binding domain"/>
    <property type="match status" value="1"/>
</dbReference>
<evidence type="ECO:0000313" key="7">
    <source>
        <dbReference type="Proteomes" id="UP001352263"/>
    </source>
</evidence>
<evidence type="ECO:0000256" key="1">
    <source>
        <dbReference type="ARBA" id="ARBA00009437"/>
    </source>
</evidence>
<dbReference type="SUPFAM" id="SSF53850">
    <property type="entry name" value="Periplasmic binding protein-like II"/>
    <property type="match status" value="1"/>
</dbReference>
<dbReference type="Gene3D" id="3.40.190.10">
    <property type="entry name" value="Periplasmic binding protein-like II"/>
    <property type="match status" value="2"/>
</dbReference>
<comment type="caution">
    <text evidence="6">The sequence shown here is derived from an EMBL/GenBank/DDBJ whole genome shotgun (WGS) entry which is preliminary data.</text>
</comment>
<dbReference type="RefSeq" id="WP_326504738.1">
    <property type="nucleotide sequence ID" value="NZ_JAWIIV010000001.1"/>
</dbReference>
<protein>
    <submittedName>
        <fullName evidence="6">LysR family transcriptional regulator</fullName>
    </submittedName>
</protein>
<dbReference type="PANTHER" id="PTHR30419">
    <property type="entry name" value="HTH-TYPE TRANSCRIPTIONAL REGULATOR YBHD"/>
    <property type="match status" value="1"/>
</dbReference>
<evidence type="ECO:0000313" key="6">
    <source>
        <dbReference type="EMBL" id="MEC4717998.1"/>
    </source>
</evidence>
<dbReference type="PROSITE" id="PS50931">
    <property type="entry name" value="HTH_LYSR"/>
    <property type="match status" value="1"/>
</dbReference>
<sequence length="307" mass="33701">MPSNRFFDADLKVQQLRVLVQLHQLGKVQKVADVLHVSQPAISKQLREIEIVTGVKLFERIGNRIEFTAVGHHLARRAAQILQDLRSLETEVAALSQGLAGELIVGMVTTAVQVLVPEVLLRFRQLAPNASVKLMEGTAGELFRSLEKGQVDLVVCRVTDKRTLKPGLSNVLLTDPLVVCCSKQHPLALSTKLDWSDMAKQDWIAPVSGSPAFDAFIRLLENHGLSPSIAVQTISITAIIPLLEASTLIGLLPLSMAKRLALEQRIAILPLDTDNLLGQISAHWKSGDTNPLTGLMTDCLKEFNQRR</sequence>
<gene>
    <name evidence="6" type="ORF">RY831_02440</name>
</gene>
<dbReference type="InterPro" id="IPR005119">
    <property type="entry name" value="LysR_subst-bd"/>
</dbReference>
<keyword evidence="7" id="KW-1185">Reference proteome</keyword>
<accession>A0ABU6J2Z5</accession>
<evidence type="ECO:0000256" key="4">
    <source>
        <dbReference type="ARBA" id="ARBA00023163"/>
    </source>
</evidence>
<keyword evidence="4" id="KW-0804">Transcription</keyword>
<evidence type="ECO:0000256" key="2">
    <source>
        <dbReference type="ARBA" id="ARBA00023015"/>
    </source>
</evidence>
<evidence type="ECO:0000259" key="5">
    <source>
        <dbReference type="PROSITE" id="PS50931"/>
    </source>
</evidence>
<feature type="domain" description="HTH lysR-type" evidence="5">
    <location>
        <begin position="11"/>
        <end position="68"/>
    </location>
</feature>
<evidence type="ECO:0000256" key="3">
    <source>
        <dbReference type="ARBA" id="ARBA00023125"/>
    </source>
</evidence>
<dbReference type="InterPro" id="IPR036388">
    <property type="entry name" value="WH-like_DNA-bd_sf"/>
</dbReference>
<reference evidence="6 7" key="1">
    <citation type="submission" date="2023-10" db="EMBL/GenBank/DDBJ databases">
        <title>Noviherbaspirillum sp. CPCC 100848 genome assembly.</title>
        <authorList>
            <person name="Li X.Y."/>
            <person name="Fang X.M."/>
        </authorList>
    </citation>
    <scope>NUCLEOTIDE SEQUENCE [LARGE SCALE GENOMIC DNA]</scope>
    <source>
        <strain evidence="6 7">CPCC 100848</strain>
    </source>
</reference>
<dbReference type="Pfam" id="PF03466">
    <property type="entry name" value="LysR_substrate"/>
    <property type="match status" value="1"/>
</dbReference>
<dbReference type="InterPro" id="IPR036390">
    <property type="entry name" value="WH_DNA-bd_sf"/>
</dbReference>
<name>A0ABU6J2Z5_9BURK</name>
<keyword evidence="3" id="KW-0238">DNA-binding</keyword>
<dbReference type="PRINTS" id="PR00039">
    <property type="entry name" value="HTHLYSR"/>
</dbReference>
<dbReference type="Proteomes" id="UP001352263">
    <property type="component" value="Unassembled WGS sequence"/>
</dbReference>
<dbReference type="Gene3D" id="1.10.10.10">
    <property type="entry name" value="Winged helix-like DNA-binding domain superfamily/Winged helix DNA-binding domain"/>
    <property type="match status" value="1"/>
</dbReference>
<dbReference type="InterPro" id="IPR050950">
    <property type="entry name" value="HTH-type_LysR_regulators"/>
</dbReference>
<proteinExistence type="inferred from homology"/>
<dbReference type="InterPro" id="IPR000847">
    <property type="entry name" value="LysR_HTH_N"/>
</dbReference>
<dbReference type="Pfam" id="PF00126">
    <property type="entry name" value="HTH_1"/>
    <property type="match status" value="1"/>
</dbReference>
<keyword evidence="2" id="KW-0805">Transcription regulation</keyword>
<organism evidence="6 7">
    <name type="scientific">Noviherbaspirillum album</name>
    <dbReference type="NCBI Taxonomy" id="3080276"/>
    <lineage>
        <taxon>Bacteria</taxon>
        <taxon>Pseudomonadati</taxon>
        <taxon>Pseudomonadota</taxon>
        <taxon>Betaproteobacteria</taxon>
        <taxon>Burkholderiales</taxon>
        <taxon>Oxalobacteraceae</taxon>
        <taxon>Noviherbaspirillum</taxon>
    </lineage>
</organism>
<comment type="similarity">
    <text evidence="1">Belongs to the LysR transcriptional regulatory family.</text>
</comment>